<dbReference type="InterPro" id="IPR003439">
    <property type="entry name" value="ABC_transporter-like_ATP-bd"/>
</dbReference>
<dbReference type="InterPro" id="IPR036640">
    <property type="entry name" value="ABC1_TM_sf"/>
</dbReference>
<gene>
    <name evidence="12" type="ORF">CGS59_08505</name>
</gene>
<dbReference type="Gene3D" id="3.40.50.300">
    <property type="entry name" value="P-loop containing nucleotide triphosphate hydrolases"/>
    <property type="match status" value="1"/>
</dbReference>
<dbReference type="SUPFAM" id="SSF52540">
    <property type="entry name" value="P-loop containing nucleoside triphosphate hydrolases"/>
    <property type="match status" value="1"/>
</dbReference>
<dbReference type="InterPro" id="IPR017871">
    <property type="entry name" value="ABC_transporter-like_CS"/>
</dbReference>
<evidence type="ECO:0000256" key="3">
    <source>
        <dbReference type="ARBA" id="ARBA00022475"/>
    </source>
</evidence>
<keyword evidence="2" id="KW-0813">Transport</keyword>
<keyword evidence="6" id="KW-0067">ATP-binding</keyword>
<keyword evidence="8 9" id="KW-0472">Membrane</keyword>
<dbReference type="CDD" id="cd18548">
    <property type="entry name" value="ABC_6TM_Tm287_like"/>
    <property type="match status" value="1"/>
</dbReference>
<feature type="transmembrane region" description="Helical" evidence="9">
    <location>
        <begin position="409"/>
        <end position="431"/>
    </location>
</feature>
<evidence type="ECO:0000256" key="8">
    <source>
        <dbReference type="ARBA" id="ARBA00023136"/>
    </source>
</evidence>
<sequence>MTKIFKQLARHWAVCLVVFALLFVQAYCDLALPDYTSKIVDTGIQQGGIESPLPQTVRQSTLDALSLLMSEEDAQKLQSAYQYYLQDDGVLQLRSDLTEDERTALEDAVTTPDIVLYMAAAQAANTPAGQNSMGMTGLAEMPSAAADTDTETVTPTAADLDTVCSQFAAMSQMPGFDRSMLQKQLDSAMSQLDSTLLENLKSQSLLLVQLEYEAQGVARDVQMGYLFRVGGQMLALTLLMVAVAVAVGFLASRVSAAIGRDLRRETFSSVIGFSNAEIENFSTASLITRTTNDIQQVQFVCVILLRMVAYAPILGIGGVLHVVGSSSGLSWIVVLDVAILLLLIIFLMSVAMPKFKVMQQLVDRLNLVSREILTGIMPVRAFSREKFEEQRFDKANRELMGTQLFTNRAMVAMMPFMTLIMNGTSLLIVWFGGKAMDAGTMQVGEMIAFITYTMQIVMSFLMLAMVAVMLPRAGVAADRIDEVIRTKATIHDPDEAAAKTAQARTDWQGVVQFEDVSFRYPGADSDALEHISFTAKPGETTAIIGSTGCGKSTLLNLIPRFYDVTGGKVTVDGIDVREMPQAQLHDLLGYVPQKGVLFSGTIDSNLKFGGEDITDAQVHKAAAIAQATDFIEAKPKGYQSPIAQGGSNVSGGQKQRLSIARAIAKNPKVYLFDDSFSALDYKTDVTLRRALKAQTDNATVIIVAQRISTVLHANQILVLDEGRLVGKGTHAQLMVSCPEYQEIARSQLSQKELALDTLNTEKEGE</sequence>
<dbReference type="SMART" id="SM00382">
    <property type="entry name" value="AAA"/>
    <property type="match status" value="1"/>
</dbReference>
<keyword evidence="4 9" id="KW-0812">Transmembrane</keyword>
<accession>A0A2A7AX54</accession>
<dbReference type="PROSITE" id="PS50893">
    <property type="entry name" value="ABC_TRANSPORTER_2"/>
    <property type="match status" value="1"/>
</dbReference>
<feature type="domain" description="ABC transmembrane type-1" evidence="11">
    <location>
        <begin position="217"/>
        <end position="472"/>
    </location>
</feature>
<dbReference type="GO" id="GO:0016887">
    <property type="term" value="F:ATP hydrolysis activity"/>
    <property type="evidence" value="ECO:0007669"/>
    <property type="project" value="InterPro"/>
</dbReference>
<evidence type="ECO:0000256" key="6">
    <source>
        <dbReference type="ARBA" id="ARBA00022840"/>
    </source>
</evidence>
<dbReference type="SUPFAM" id="SSF90123">
    <property type="entry name" value="ABC transporter transmembrane region"/>
    <property type="match status" value="1"/>
</dbReference>
<evidence type="ECO:0000313" key="12">
    <source>
        <dbReference type="EMBL" id="PDX83652.1"/>
    </source>
</evidence>
<proteinExistence type="predicted"/>
<name>A0A2A7AX54_9FIRM</name>
<dbReference type="AlphaFoldDB" id="A0A2A7AX54"/>
<dbReference type="PANTHER" id="PTHR43394:SF1">
    <property type="entry name" value="ATP-BINDING CASSETTE SUB-FAMILY B MEMBER 10, MITOCHONDRIAL"/>
    <property type="match status" value="1"/>
</dbReference>
<dbReference type="InterPro" id="IPR011527">
    <property type="entry name" value="ABC1_TM_dom"/>
</dbReference>
<dbReference type="Pfam" id="PF00005">
    <property type="entry name" value="ABC_tran"/>
    <property type="match status" value="1"/>
</dbReference>
<evidence type="ECO:0000256" key="1">
    <source>
        <dbReference type="ARBA" id="ARBA00004651"/>
    </source>
</evidence>
<evidence type="ECO:0000259" key="10">
    <source>
        <dbReference type="PROSITE" id="PS50893"/>
    </source>
</evidence>
<dbReference type="RefSeq" id="WP_097779620.1">
    <property type="nucleotide sequence ID" value="NZ_NMTZ01000020.1"/>
</dbReference>
<dbReference type="EMBL" id="NMTZ01000020">
    <property type="protein sequence ID" value="PDX83652.1"/>
    <property type="molecule type" value="Genomic_DNA"/>
</dbReference>
<dbReference type="PROSITE" id="PS00211">
    <property type="entry name" value="ABC_TRANSPORTER_1"/>
    <property type="match status" value="1"/>
</dbReference>
<dbReference type="Gene3D" id="1.20.1560.10">
    <property type="entry name" value="ABC transporter type 1, transmembrane domain"/>
    <property type="match status" value="1"/>
</dbReference>
<feature type="transmembrane region" description="Helical" evidence="9">
    <location>
        <begin position="446"/>
        <end position="470"/>
    </location>
</feature>
<evidence type="ECO:0000256" key="2">
    <source>
        <dbReference type="ARBA" id="ARBA00022448"/>
    </source>
</evidence>
<dbReference type="GO" id="GO:0005524">
    <property type="term" value="F:ATP binding"/>
    <property type="evidence" value="ECO:0007669"/>
    <property type="project" value="UniProtKB-KW"/>
</dbReference>
<keyword evidence="5" id="KW-0547">Nucleotide-binding</keyword>
<dbReference type="InterPro" id="IPR027417">
    <property type="entry name" value="P-loop_NTPase"/>
</dbReference>
<evidence type="ECO:0000256" key="5">
    <source>
        <dbReference type="ARBA" id="ARBA00022741"/>
    </source>
</evidence>
<feature type="transmembrane region" description="Helical" evidence="9">
    <location>
        <begin position="329"/>
        <end position="351"/>
    </location>
</feature>
<dbReference type="GO" id="GO:0005886">
    <property type="term" value="C:plasma membrane"/>
    <property type="evidence" value="ECO:0007669"/>
    <property type="project" value="UniProtKB-SubCell"/>
</dbReference>
<protein>
    <submittedName>
        <fullName evidence="12">ABC transporter</fullName>
    </submittedName>
</protein>
<feature type="transmembrane region" description="Helical" evidence="9">
    <location>
        <begin position="299"/>
        <end position="323"/>
    </location>
</feature>
<evidence type="ECO:0000259" key="11">
    <source>
        <dbReference type="PROSITE" id="PS50929"/>
    </source>
</evidence>
<reference evidence="12 13" key="1">
    <citation type="journal article" date="2017" name="Front. Microbiol.">
        <title>New Insights into the Diversity of the Genus Faecalibacterium.</title>
        <authorList>
            <person name="Benevides L."/>
            <person name="Burman S."/>
            <person name="Martin R."/>
            <person name="Robert V."/>
            <person name="Thomas M."/>
            <person name="Miquel S."/>
            <person name="Chain F."/>
            <person name="Sokol H."/>
            <person name="Bermudez-Humaran L.G."/>
            <person name="Morrison M."/>
            <person name="Langella P."/>
            <person name="Azevedo V.A."/>
            <person name="Chatel J.M."/>
            <person name="Soares S."/>
        </authorList>
    </citation>
    <scope>NUCLEOTIDE SEQUENCE [LARGE SCALE GENOMIC DNA]</scope>
    <source>
        <strain evidence="12 13">CNCM I 4644</strain>
    </source>
</reference>
<comment type="caution">
    <text evidence="12">The sequence shown here is derived from an EMBL/GenBank/DDBJ whole genome shotgun (WGS) entry which is preliminary data.</text>
</comment>
<evidence type="ECO:0000313" key="13">
    <source>
        <dbReference type="Proteomes" id="UP000220480"/>
    </source>
</evidence>
<dbReference type="PROSITE" id="PS50929">
    <property type="entry name" value="ABC_TM1F"/>
    <property type="match status" value="1"/>
</dbReference>
<dbReference type="InterPro" id="IPR003593">
    <property type="entry name" value="AAA+_ATPase"/>
</dbReference>
<evidence type="ECO:0000256" key="9">
    <source>
        <dbReference type="SAM" id="Phobius"/>
    </source>
</evidence>
<feature type="transmembrane region" description="Helical" evidence="9">
    <location>
        <begin position="233"/>
        <end position="254"/>
    </location>
</feature>
<dbReference type="PANTHER" id="PTHR43394">
    <property type="entry name" value="ATP-DEPENDENT PERMEASE MDL1, MITOCHONDRIAL"/>
    <property type="match status" value="1"/>
</dbReference>
<dbReference type="FunFam" id="3.40.50.300:FF:000221">
    <property type="entry name" value="Multidrug ABC transporter ATP-binding protein"/>
    <property type="match status" value="1"/>
</dbReference>
<dbReference type="GO" id="GO:0015421">
    <property type="term" value="F:ABC-type oligopeptide transporter activity"/>
    <property type="evidence" value="ECO:0007669"/>
    <property type="project" value="TreeGrafter"/>
</dbReference>
<dbReference type="InterPro" id="IPR039421">
    <property type="entry name" value="Type_1_exporter"/>
</dbReference>
<evidence type="ECO:0000256" key="4">
    <source>
        <dbReference type="ARBA" id="ARBA00022692"/>
    </source>
</evidence>
<dbReference type="Proteomes" id="UP000220480">
    <property type="component" value="Unassembled WGS sequence"/>
</dbReference>
<comment type="subcellular location">
    <subcellularLocation>
        <location evidence="1">Cell membrane</location>
        <topology evidence="1">Multi-pass membrane protein</topology>
    </subcellularLocation>
</comment>
<keyword evidence="7 9" id="KW-1133">Transmembrane helix</keyword>
<keyword evidence="3" id="KW-1003">Cell membrane</keyword>
<dbReference type="Pfam" id="PF00664">
    <property type="entry name" value="ABC_membrane"/>
    <property type="match status" value="1"/>
</dbReference>
<feature type="domain" description="ABC transporter" evidence="10">
    <location>
        <begin position="511"/>
        <end position="746"/>
    </location>
</feature>
<evidence type="ECO:0000256" key="7">
    <source>
        <dbReference type="ARBA" id="ARBA00022989"/>
    </source>
</evidence>
<organism evidence="12 13">
    <name type="scientific">Faecalibacterium prausnitzii</name>
    <dbReference type="NCBI Taxonomy" id="853"/>
    <lineage>
        <taxon>Bacteria</taxon>
        <taxon>Bacillati</taxon>
        <taxon>Bacillota</taxon>
        <taxon>Clostridia</taxon>
        <taxon>Eubacteriales</taxon>
        <taxon>Oscillospiraceae</taxon>
        <taxon>Faecalibacterium</taxon>
    </lineage>
</organism>